<dbReference type="InterPro" id="IPR054722">
    <property type="entry name" value="PolX-like_BBD"/>
</dbReference>
<dbReference type="PANTHER" id="PTHR42648">
    <property type="entry name" value="TRANSPOSASE, PUTATIVE-RELATED"/>
    <property type="match status" value="1"/>
</dbReference>
<proteinExistence type="predicted"/>
<dbReference type="PANTHER" id="PTHR42648:SF28">
    <property type="entry name" value="TRANSPOSON-ENCODED PROTEIN WITH RIBONUCLEASE H-LIKE AND RETROVIRUS ZINC FINGER-LIKE DOMAINS"/>
    <property type="match status" value="1"/>
</dbReference>
<keyword evidence="1" id="KW-0645">Protease</keyword>
<dbReference type="Pfam" id="PF22936">
    <property type="entry name" value="Pol_BBD"/>
    <property type="match status" value="1"/>
</dbReference>
<evidence type="ECO:0000313" key="4">
    <source>
        <dbReference type="EMBL" id="KAK3025656.1"/>
    </source>
</evidence>
<dbReference type="EMBL" id="JAVXUP010000538">
    <property type="protein sequence ID" value="KAK3025656.1"/>
    <property type="molecule type" value="Genomic_DNA"/>
</dbReference>
<reference evidence="4" key="1">
    <citation type="submission" date="2022-12" db="EMBL/GenBank/DDBJ databases">
        <title>Draft genome assemblies for two species of Escallonia (Escalloniales).</title>
        <authorList>
            <person name="Chanderbali A."/>
            <person name="Dervinis C."/>
            <person name="Anghel I."/>
            <person name="Soltis D."/>
            <person name="Soltis P."/>
            <person name="Zapata F."/>
        </authorList>
    </citation>
    <scope>NUCLEOTIDE SEQUENCE</scope>
    <source>
        <strain evidence="4">UCBG64.0493</strain>
        <tissue evidence="4">Leaf</tissue>
    </source>
</reference>
<sequence length="189" mass="21184">MVKSLLPPWSRLSPNQIRMHDGTMKTLTDIRHVPELRKNMISLGTLDSNGCSYRATGGFMKIMKGALIVMNGLKQNSLYLLQGSTVTGAAIAIAASFFNIDYDTTKLWHVRLGYISERGMDVMSKQGLLGSKRIGMLDFCEHCVFEKQCREKFSQAIPTTKGMVDYFHSDLWGPSMVPSKGGDRYMLTF</sequence>
<organism evidence="4 5">
    <name type="scientific">Escallonia herrerae</name>
    <dbReference type="NCBI Taxonomy" id="1293975"/>
    <lineage>
        <taxon>Eukaryota</taxon>
        <taxon>Viridiplantae</taxon>
        <taxon>Streptophyta</taxon>
        <taxon>Embryophyta</taxon>
        <taxon>Tracheophyta</taxon>
        <taxon>Spermatophyta</taxon>
        <taxon>Magnoliopsida</taxon>
        <taxon>eudicotyledons</taxon>
        <taxon>Gunneridae</taxon>
        <taxon>Pentapetalae</taxon>
        <taxon>asterids</taxon>
        <taxon>campanulids</taxon>
        <taxon>Escalloniales</taxon>
        <taxon>Escalloniaceae</taxon>
        <taxon>Escallonia</taxon>
    </lineage>
</organism>
<feature type="domain" description="GAG-pre-integrase" evidence="2">
    <location>
        <begin position="78"/>
        <end position="148"/>
    </location>
</feature>
<name>A0AA88WDA1_9ASTE</name>
<accession>A0AA88WDA1</accession>
<comment type="caution">
    <text evidence="4">The sequence shown here is derived from an EMBL/GenBank/DDBJ whole genome shotgun (WGS) entry which is preliminary data.</text>
</comment>
<evidence type="ECO:0000259" key="3">
    <source>
        <dbReference type="Pfam" id="PF22936"/>
    </source>
</evidence>
<dbReference type="InterPro" id="IPR039537">
    <property type="entry name" value="Retrotran_Ty1/copia-like"/>
</dbReference>
<gene>
    <name evidence="4" type="ORF">RJ639_040642</name>
</gene>
<evidence type="ECO:0000313" key="5">
    <source>
        <dbReference type="Proteomes" id="UP001188597"/>
    </source>
</evidence>
<keyword evidence="5" id="KW-1185">Reference proteome</keyword>
<keyword evidence="1" id="KW-0378">Hydrolase</keyword>
<feature type="domain" description="Retrovirus-related Pol polyprotein from transposon TNT 1-94-like beta-barrel" evidence="3">
    <location>
        <begin position="16"/>
        <end position="51"/>
    </location>
</feature>
<dbReference type="InterPro" id="IPR025724">
    <property type="entry name" value="GAG-pre-integrase_dom"/>
</dbReference>
<dbReference type="AlphaFoldDB" id="A0AA88WDA1"/>
<evidence type="ECO:0000256" key="1">
    <source>
        <dbReference type="ARBA" id="ARBA00022670"/>
    </source>
</evidence>
<dbReference type="GO" id="GO:0006508">
    <property type="term" value="P:proteolysis"/>
    <property type="evidence" value="ECO:0007669"/>
    <property type="project" value="UniProtKB-KW"/>
</dbReference>
<protein>
    <submittedName>
        <fullName evidence="4">Uncharacterized protein</fullName>
    </submittedName>
</protein>
<dbReference type="Proteomes" id="UP001188597">
    <property type="component" value="Unassembled WGS sequence"/>
</dbReference>
<dbReference type="Pfam" id="PF13976">
    <property type="entry name" value="gag_pre-integrs"/>
    <property type="match status" value="1"/>
</dbReference>
<dbReference type="GO" id="GO:0008233">
    <property type="term" value="F:peptidase activity"/>
    <property type="evidence" value="ECO:0007669"/>
    <property type="project" value="UniProtKB-KW"/>
</dbReference>
<evidence type="ECO:0000259" key="2">
    <source>
        <dbReference type="Pfam" id="PF13976"/>
    </source>
</evidence>